<dbReference type="SFLD" id="SFLDS00003">
    <property type="entry name" value="Haloacid_Dehalogenase"/>
    <property type="match status" value="1"/>
</dbReference>
<dbReference type="SUPFAM" id="SSF56784">
    <property type="entry name" value="HAD-like"/>
    <property type="match status" value="1"/>
</dbReference>
<dbReference type="InterPro" id="IPR008250">
    <property type="entry name" value="ATPase_P-typ_transduc_dom_A_sf"/>
</dbReference>
<feature type="transmembrane region" description="Helical" evidence="13">
    <location>
        <begin position="805"/>
        <end position="828"/>
    </location>
</feature>
<reference evidence="15 16" key="1">
    <citation type="submission" date="2022-04" db="EMBL/GenBank/DDBJ databases">
        <title>Complete genome of Methanothermobacter tenebrarum strain RMAS.</title>
        <authorList>
            <person name="Nakamura K."/>
            <person name="Oshima K."/>
            <person name="Hattori M."/>
            <person name="Kamagata Y."/>
            <person name="Takamizawa K."/>
        </authorList>
    </citation>
    <scope>NUCLEOTIDE SEQUENCE [LARGE SCALE GENOMIC DNA]</scope>
    <source>
        <strain evidence="15 16">RMAS</strain>
    </source>
</reference>
<dbReference type="NCBIfam" id="TIGR01522">
    <property type="entry name" value="ATPase-IIA2_Ca"/>
    <property type="match status" value="1"/>
</dbReference>
<keyword evidence="8" id="KW-0067">ATP-binding</keyword>
<feature type="transmembrane region" description="Helical" evidence="13">
    <location>
        <begin position="50"/>
        <end position="73"/>
    </location>
</feature>
<evidence type="ECO:0000256" key="1">
    <source>
        <dbReference type="ARBA" id="ARBA00004127"/>
    </source>
</evidence>
<evidence type="ECO:0000256" key="13">
    <source>
        <dbReference type="SAM" id="Phobius"/>
    </source>
</evidence>
<evidence type="ECO:0000256" key="9">
    <source>
        <dbReference type="ARBA" id="ARBA00022967"/>
    </source>
</evidence>
<evidence type="ECO:0000313" key="16">
    <source>
        <dbReference type="Proteomes" id="UP000831817"/>
    </source>
</evidence>
<dbReference type="Gene3D" id="3.40.50.1000">
    <property type="entry name" value="HAD superfamily/HAD-like"/>
    <property type="match status" value="2"/>
</dbReference>
<dbReference type="EMBL" id="AP025698">
    <property type="protein sequence ID" value="BDH79044.1"/>
    <property type="molecule type" value="Genomic_DNA"/>
</dbReference>
<keyword evidence="16" id="KW-1185">Reference proteome</keyword>
<evidence type="ECO:0000259" key="14">
    <source>
        <dbReference type="SMART" id="SM00831"/>
    </source>
</evidence>
<dbReference type="Pfam" id="PF13246">
    <property type="entry name" value="Cation_ATPase"/>
    <property type="match status" value="1"/>
</dbReference>
<dbReference type="Gene3D" id="3.40.1110.10">
    <property type="entry name" value="Calcium-transporting ATPase, cytoplasmic domain N"/>
    <property type="match status" value="2"/>
</dbReference>
<name>A0ABN6PDU8_9EURY</name>
<dbReference type="PANTHER" id="PTHR42861">
    <property type="entry name" value="CALCIUM-TRANSPORTING ATPASE"/>
    <property type="match status" value="1"/>
</dbReference>
<dbReference type="InterPro" id="IPR006413">
    <property type="entry name" value="P-type_ATPase_IIA_PMR1"/>
</dbReference>
<keyword evidence="12 13" id="KW-0472">Membrane</keyword>
<dbReference type="InterPro" id="IPR044492">
    <property type="entry name" value="P_typ_ATPase_HD_dom"/>
</dbReference>
<gene>
    <name evidence="15" type="ORF">MTTB_04230</name>
</gene>
<dbReference type="NCBIfam" id="TIGR01494">
    <property type="entry name" value="ATPase_P-type"/>
    <property type="match status" value="2"/>
</dbReference>
<dbReference type="Gene3D" id="2.70.150.10">
    <property type="entry name" value="Calcium-transporting ATPase, cytoplasmic transduction domain A"/>
    <property type="match status" value="1"/>
</dbReference>
<feature type="transmembrane region" description="Helical" evidence="13">
    <location>
        <begin position="742"/>
        <end position="761"/>
    </location>
</feature>
<evidence type="ECO:0000256" key="12">
    <source>
        <dbReference type="ARBA" id="ARBA00023136"/>
    </source>
</evidence>
<dbReference type="InterPro" id="IPR023299">
    <property type="entry name" value="ATPase_P-typ_cyto_dom_N"/>
</dbReference>
<feature type="transmembrane region" description="Helical" evidence="13">
    <location>
        <begin position="715"/>
        <end position="736"/>
    </location>
</feature>
<dbReference type="PROSITE" id="PS00154">
    <property type="entry name" value="ATPASE_E1_E2"/>
    <property type="match status" value="1"/>
</dbReference>
<dbReference type="SFLD" id="SFLDG00002">
    <property type="entry name" value="C1.7:_P-type_atpase_like"/>
    <property type="match status" value="1"/>
</dbReference>
<feature type="transmembrane region" description="Helical" evidence="13">
    <location>
        <begin position="79"/>
        <end position="98"/>
    </location>
</feature>
<evidence type="ECO:0000256" key="4">
    <source>
        <dbReference type="ARBA" id="ARBA00022568"/>
    </source>
</evidence>
<evidence type="ECO:0000256" key="11">
    <source>
        <dbReference type="ARBA" id="ARBA00023065"/>
    </source>
</evidence>
<evidence type="ECO:0000256" key="3">
    <source>
        <dbReference type="ARBA" id="ARBA00022448"/>
    </source>
</evidence>
<dbReference type="NCBIfam" id="TIGR01517">
    <property type="entry name" value="ATPase-IIB_Ca"/>
    <property type="match status" value="1"/>
</dbReference>
<dbReference type="Pfam" id="PF00690">
    <property type="entry name" value="Cation_ATPase_N"/>
    <property type="match status" value="1"/>
</dbReference>
<dbReference type="InterPro" id="IPR006408">
    <property type="entry name" value="P-type_ATPase_IIB"/>
</dbReference>
<dbReference type="SMART" id="SM00831">
    <property type="entry name" value="Cation_ATPase_N"/>
    <property type="match status" value="1"/>
</dbReference>
<dbReference type="Gene3D" id="1.20.1110.10">
    <property type="entry name" value="Calcium-transporting ATPase, transmembrane domain"/>
    <property type="match status" value="2"/>
</dbReference>
<dbReference type="SFLD" id="SFLDF00027">
    <property type="entry name" value="p-type_atpase"/>
    <property type="match status" value="1"/>
</dbReference>
<proteinExistence type="predicted"/>
<feature type="transmembrane region" description="Helical" evidence="13">
    <location>
        <begin position="265"/>
        <end position="287"/>
    </location>
</feature>
<dbReference type="InterPro" id="IPR023298">
    <property type="entry name" value="ATPase_P-typ_TM_dom_sf"/>
</dbReference>
<dbReference type="InterPro" id="IPR001757">
    <property type="entry name" value="P_typ_ATPase"/>
</dbReference>
<evidence type="ECO:0000256" key="5">
    <source>
        <dbReference type="ARBA" id="ARBA00022692"/>
    </source>
</evidence>
<keyword evidence="10 13" id="KW-1133">Transmembrane helix</keyword>
<dbReference type="Pfam" id="PF00122">
    <property type="entry name" value="E1-E2_ATPase"/>
    <property type="match status" value="1"/>
</dbReference>
<keyword evidence="6" id="KW-0547">Nucleotide-binding</keyword>
<dbReference type="InterPro" id="IPR059000">
    <property type="entry name" value="ATPase_P-type_domA"/>
</dbReference>
<dbReference type="PRINTS" id="PR00120">
    <property type="entry name" value="HATPASE"/>
</dbReference>
<keyword evidence="7" id="KW-0106">Calcium</keyword>
<keyword evidence="4" id="KW-0109">Calcium transport</keyword>
<dbReference type="InterPro" id="IPR006068">
    <property type="entry name" value="ATPase_P-typ_cation-transptr_C"/>
</dbReference>
<sequence length="834" mass="92695">MKWERMEAKKVLEELGTFKDGLSSEEARKRLLEYGENELVEEKKEGPIRLFLNQFMDVLIILLIVAALVSYFIGDFLDAMVILFVVVVNAIIGFMQEYRAEKAMEKLKSLIATEAVVIRDGEIKRIPARELTIGDLVIIEEGDNVPADLRLIETSELRIDESIITGESIPVHKTHEVSDKGDNIAYMDSNVVSGRGKGVVVAVGMESSIGKIAGMIQEEEGKTPLQEKISRLGKSLGLIAVIVCSIVFILQFLKGINIVETFMTAVSLAVASVPEGLPAILTLTLALGMQKMARNNAIIRRLLAVETLGSCTFICTDKTGTLTLNKMRVRKSLLTSENRALEVCALCNNASFSNDKVIGDPTDAALLLFARDKGYIKGELEEEYPRIKEIPLDSERKRMSTIHSSTSGYYLFIKGAPEIILERTGYIEEEGKIRRFNDADLEYWKKKLDEMTSQALRVLALAYKPLDGLDDGEDLERDLIFVGLVGMMDPPRKEAAEAIEVCKKAGIKVVMITGDHKDTAVAIAKELKLMEDGEAITGEELDKLSDEEFESIVEDIRVYARVFPQQKVRIVETLQNRGHVVAMTGDGVNDAPALKRAAIGVAMGSGTDVAKEASDMVLQDDNFATIVKAVKEGRTIFDNIRRFVKFQLSTNVGAILTIVSSSVMNIPLPFNPIQILWINIIMDGPPAQSLGVEPPEKDIMARKPEKEDILPQRNLLRIVLAGIIMAIGTLAIYMYKLSTGDARASTIAFTTFVMFQIFNVFNCKSQNGFSNKLLFFAIATSFILQLFVIYLPPLQSIFRTRAISIMDWMLIILAASLILVHEAIIRWIDKRRRL</sequence>
<evidence type="ECO:0000313" key="15">
    <source>
        <dbReference type="EMBL" id="BDH79044.1"/>
    </source>
</evidence>
<evidence type="ECO:0000256" key="10">
    <source>
        <dbReference type="ARBA" id="ARBA00022989"/>
    </source>
</evidence>
<keyword evidence="9" id="KW-1278">Translocase</keyword>
<protein>
    <recommendedName>
        <fullName evidence="2">P-type Ca(2+) transporter</fullName>
        <ecNumber evidence="2">7.2.2.10</ecNumber>
    </recommendedName>
</protein>
<evidence type="ECO:0000256" key="7">
    <source>
        <dbReference type="ARBA" id="ARBA00022837"/>
    </source>
</evidence>
<dbReference type="PRINTS" id="PR00119">
    <property type="entry name" value="CATATPASE"/>
</dbReference>
<dbReference type="Proteomes" id="UP000831817">
    <property type="component" value="Chromosome"/>
</dbReference>
<dbReference type="Pfam" id="PF08282">
    <property type="entry name" value="Hydrolase_3"/>
    <property type="match status" value="1"/>
</dbReference>
<dbReference type="InterPro" id="IPR018303">
    <property type="entry name" value="ATPase_P-typ_P_site"/>
</dbReference>
<comment type="subcellular location">
    <subcellularLocation>
        <location evidence="1">Endomembrane system</location>
        <topology evidence="1">Multi-pass membrane protein</topology>
    </subcellularLocation>
</comment>
<accession>A0ABN6PDU8</accession>
<dbReference type="EC" id="7.2.2.10" evidence="2"/>
<feature type="transmembrane region" description="Helical" evidence="13">
    <location>
        <begin position="773"/>
        <end position="793"/>
    </location>
</feature>
<organism evidence="15 16">
    <name type="scientific">Methanothermobacter tenebrarum</name>
    <dbReference type="NCBI Taxonomy" id="680118"/>
    <lineage>
        <taxon>Archaea</taxon>
        <taxon>Methanobacteriati</taxon>
        <taxon>Methanobacteriota</taxon>
        <taxon>Methanomada group</taxon>
        <taxon>Methanobacteria</taxon>
        <taxon>Methanobacteriales</taxon>
        <taxon>Methanobacteriaceae</taxon>
        <taxon>Methanothermobacter</taxon>
    </lineage>
</organism>
<evidence type="ECO:0000256" key="8">
    <source>
        <dbReference type="ARBA" id="ARBA00022840"/>
    </source>
</evidence>
<evidence type="ECO:0000256" key="2">
    <source>
        <dbReference type="ARBA" id="ARBA00012790"/>
    </source>
</evidence>
<dbReference type="SUPFAM" id="SSF81660">
    <property type="entry name" value="Metal cation-transporting ATPase, ATP-binding domain N"/>
    <property type="match status" value="1"/>
</dbReference>
<dbReference type="SUPFAM" id="SSF81665">
    <property type="entry name" value="Calcium ATPase, transmembrane domain M"/>
    <property type="match status" value="1"/>
</dbReference>
<keyword evidence="5 13" id="KW-0812">Transmembrane</keyword>
<dbReference type="InterPro" id="IPR036412">
    <property type="entry name" value="HAD-like_sf"/>
</dbReference>
<keyword evidence="3" id="KW-0813">Transport</keyword>
<dbReference type="InterPro" id="IPR004014">
    <property type="entry name" value="ATPase_P-typ_cation-transptr_N"/>
</dbReference>
<evidence type="ECO:0000256" key="6">
    <source>
        <dbReference type="ARBA" id="ARBA00022741"/>
    </source>
</evidence>
<dbReference type="Pfam" id="PF00689">
    <property type="entry name" value="Cation_ATPase_C"/>
    <property type="match status" value="1"/>
</dbReference>
<dbReference type="SUPFAM" id="SSF81653">
    <property type="entry name" value="Calcium ATPase, transduction domain A"/>
    <property type="match status" value="1"/>
</dbReference>
<keyword evidence="11" id="KW-0406">Ion transport</keyword>
<feature type="transmembrane region" description="Helical" evidence="13">
    <location>
        <begin position="235"/>
        <end position="253"/>
    </location>
</feature>
<feature type="domain" description="Cation-transporting P-type ATPase N-terminal" evidence="14">
    <location>
        <begin position="2"/>
        <end position="75"/>
    </location>
</feature>
<dbReference type="InterPro" id="IPR023214">
    <property type="entry name" value="HAD_sf"/>
</dbReference>